<proteinExistence type="predicted"/>
<evidence type="ECO:0000313" key="3">
    <source>
        <dbReference type="EMBL" id="KAG7528272.1"/>
    </source>
</evidence>
<feature type="region of interest" description="Disordered" evidence="1">
    <location>
        <begin position="1"/>
        <end position="24"/>
    </location>
</feature>
<evidence type="ECO:0000256" key="1">
    <source>
        <dbReference type="SAM" id="MobiDB-lite"/>
    </source>
</evidence>
<sequence length="538" mass="59045">MAKTRGGGQVGARRSRRNQGLEVEDVAPATTLKVEDVTPKVAAVDDEVEDVTPEAVEVEKGEGCLTGQGQEEDEEEVANIEEEACLTGQDQQEYHQEEAATMEVAANNEEVANMEEDGVGNGQDKAIPTNTDEGSQVPEERVKVRRKRGPTKMRKVAENPNERVSVSFTDFGDHVGTGSVRLSSFLGVLVSQFIPVTISDWRQVDAATKETLWEQIQGMKSRLVTKVRAAETAADILALKPSNIPSIQVWNSWVKSKTSKAFTEVSNKMRKLRHDQIPQTSSRKGLVRLADDMKQIQSLDSEMDSTSAADNIREDAVSQIFGKRQTWTMVVIVSSVLSSTASLWRPTSDVLYLKEAVGCKISWPMDKVLRVPFTSEDPNKEGETRSCKIFDWENIENDELIAEGIVCSSNSKERVNNIPLGPGAVSLQVVKVFNFNAPLWRPTADSPGSNSSTKSPKQKCVLLDCNNSGRIVAEGTVMSTDPEDKCHNVPLGPNASKVSVDLIKIGNAKVWRPNSEFVFISDAVGSVVPWPTEKVKFV</sequence>
<dbReference type="OrthoDB" id="1104387at2759"/>
<evidence type="ECO:0000259" key="2">
    <source>
        <dbReference type="Pfam" id="PF26133"/>
    </source>
</evidence>
<dbReference type="AlphaFoldDB" id="A0A8T1XF06"/>
<keyword evidence="4" id="KW-1185">Reference proteome</keyword>
<feature type="region of interest" description="Disordered" evidence="1">
    <location>
        <begin position="117"/>
        <end position="155"/>
    </location>
</feature>
<name>A0A8T1XF06_ARASU</name>
<dbReference type="Pfam" id="PF26133">
    <property type="entry name" value="DUF8039"/>
    <property type="match status" value="1"/>
</dbReference>
<feature type="compositionally biased region" description="Gly residues" evidence="1">
    <location>
        <begin position="1"/>
        <end position="10"/>
    </location>
</feature>
<reference evidence="3 4" key="1">
    <citation type="submission" date="2020-12" db="EMBL/GenBank/DDBJ databases">
        <title>Concerted genomic and epigenomic changes stabilize Arabidopsis allopolyploids.</title>
        <authorList>
            <person name="Chen Z."/>
        </authorList>
    </citation>
    <scope>NUCLEOTIDE SEQUENCE [LARGE SCALE GENOMIC DNA]</scope>
    <source>
        <strain evidence="3">As9502</strain>
        <tissue evidence="3">Leaf</tissue>
    </source>
</reference>
<dbReference type="InterPro" id="IPR058352">
    <property type="entry name" value="DUF8039"/>
</dbReference>
<feature type="region of interest" description="Disordered" evidence="1">
    <location>
        <begin position="51"/>
        <end position="72"/>
    </location>
</feature>
<comment type="caution">
    <text evidence="3">The sequence shown here is derived from an EMBL/GenBank/DDBJ whole genome shotgun (WGS) entry which is preliminary data.</text>
</comment>
<dbReference type="Proteomes" id="UP000694251">
    <property type="component" value="Unassembled WGS sequence"/>
</dbReference>
<feature type="domain" description="DUF8039" evidence="2">
    <location>
        <begin position="457"/>
        <end position="537"/>
    </location>
</feature>
<gene>
    <name evidence="3" type="ORF">ISN44_Un204g000010</name>
</gene>
<evidence type="ECO:0000313" key="4">
    <source>
        <dbReference type="Proteomes" id="UP000694251"/>
    </source>
</evidence>
<dbReference type="PANTHER" id="PTHR33018:SF31">
    <property type="entry name" value="TRANSPOSASE, PTTA_EN_SPM, PLANT"/>
    <property type="match status" value="1"/>
</dbReference>
<organism evidence="3 4">
    <name type="scientific">Arabidopsis suecica</name>
    <name type="common">Swedish thale-cress</name>
    <name type="synonym">Cardaminopsis suecica</name>
    <dbReference type="NCBI Taxonomy" id="45249"/>
    <lineage>
        <taxon>Eukaryota</taxon>
        <taxon>Viridiplantae</taxon>
        <taxon>Streptophyta</taxon>
        <taxon>Embryophyta</taxon>
        <taxon>Tracheophyta</taxon>
        <taxon>Spermatophyta</taxon>
        <taxon>Magnoliopsida</taxon>
        <taxon>eudicotyledons</taxon>
        <taxon>Gunneridae</taxon>
        <taxon>Pentapetalae</taxon>
        <taxon>rosids</taxon>
        <taxon>malvids</taxon>
        <taxon>Brassicales</taxon>
        <taxon>Brassicaceae</taxon>
        <taxon>Camelineae</taxon>
        <taxon>Arabidopsis</taxon>
    </lineage>
</organism>
<accession>A0A8T1XF06</accession>
<dbReference type="EMBL" id="JAEFBJ010000204">
    <property type="protein sequence ID" value="KAG7528272.1"/>
    <property type="molecule type" value="Genomic_DNA"/>
</dbReference>
<feature type="compositionally biased region" description="Basic residues" evidence="1">
    <location>
        <begin position="143"/>
        <end position="154"/>
    </location>
</feature>
<protein>
    <submittedName>
        <fullName evidence="3">Transposase Tnp1/En/Spm-like</fullName>
    </submittedName>
</protein>
<dbReference type="PANTHER" id="PTHR33018">
    <property type="entry name" value="OS10G0338966 PROTEIN-RELATED"/>
    <property type="match status" value="1"/>
</dbReference>